<feature type="domain" description="LamG-like jellyroll fold" evidence="3">
    <location>
        <begin position="1481"/>
        <end position="1622"/>
    </location>
</feature>
<dbReference type="EMBL" id="ATBP01000151">
    <property type="protein sequence ID" value="ETR72404.1"/>
    <property type="molecule type" value="Genomic_DNA"/>
</dbReference>
<dbReference type="InterPro" id="IPR006558">
    <property type="entry name" value="LamG-like"/>
</dbReference>
<feature type="domain" description="LamG-like jellyroll fold" evidence="3">
    <location>
        <begin position="806"/>
        <end position="935"/>
    </location>
</feature>
<feature type="domain" description="LamG-like jellyroll fold" evidence="3">
    <location>
        <begin position="1261"/>
        <end position="1396"/>
    </location>
</feature>
<evidence type="ECO:0000256" key="1">
    <source>
        <dbReference type="ARBA" id="ARBA00022729"/>
    </source>
</evidence>
<feature type="domain" description="LamG-like jellyroll fold" evidence="3">
    <location>
        <begin position="583"/>
        <end position="718"/>
    </location>
</feature>
<accession>A0A1V1PCB2</accession>
<sequence length="4295" mass="485757">QDIIKIGKGLIGENFKGSIKDVIITKNGKIVANWPLNDNSNTAVDISGNGHHATLNDFSEDCWLDDPAIVQSYDFSQVQDTQEIPQFKMTSWATITYLWSRQYLIRMSSTIAEMENNTRIDILDDSGQASVVGKGVWWYNYGTAMKVWAQSNLLYDVTGFHNNLSDTDVETDAIVINELNDELSITWLFEKHVYGIQAQVGNPVSLESIPSEIIQKLSFTEPSEAVVSTDLSLEVDIESTKESSENLYYWSDYEKKVYPLIGKRTFRLEWDAGSMGKLVTEINVTWPPDDHIIPHIAETPPITLDPSTEDTVTFQEIKHSENDASLADDNDGFQATTNGKNVLMFSRQFSTDIVPKDVALKFDGIDDYVDFGNYIDIDENNFTVEFWAQRSITNTAQMLLSQDPDQTRRGLQIGFNSDNTFSFGYYGDLLTTSAAYTDTDWHHYACTYESVLPDSDIDYGPKVISLGFDGVDDFVDITDPLPLGDEFTIEFWSKANESKFQTVIGQGIRDTNKGLHIGFLDDSRFTFGFYNNDLITDNIYPDVAWHHWACSYQNLGPYKVKEVALSFYYYGYAQVPEGVWFSGDFTIESWVYLKEGRHYARIIDFGNGPEKDNVILVSSEGDDGPPGLWMGNSSGYEYLYAPFNLPVETWAHLAATLEGSTVKIYINGELVATKEFSRLPENVNRTKCYIGKSNWSTDPNFWGYMDDVRIWNRSLSKQEIKNQKDQELTGTESGLIGYWRFNEGKGRIAKDSSGNGNDATLMEMTEQPWIFNNPDPVVTSKPKDRYIEFDNNNDFLDAGNIPLNNRSFTIEFWAKRYAVDEWDFVIGQGQGDTNRHFHVSFRDYNKFSLGFGYNDVDSTETYTDTDWHHWAVSYDTNTMTQKLYRDGVMVTSRTATSHYHGTGTFYIGRYYGGTTYNFNGALDDLRVWYVVRTQEQIQENKDIELTGDEEGLVAYWKFNEINGFAASDSSNGMHTAYLNNMRSNPFKPADIDPTDITSLDWHGRIIPSVPKVRTLRFAGETDRYQKYYVEILEHTSDSNQKVIDSAGDKWTIELWFKAERISGENMLFCKDSCYMAEVQNGSFAYAFYPYWAWSTAFPVEANTWYHAAIVYDGTTQKVYKNGEKVFERNQTGVMHTNNNKLTFGDYENQHNYNASYTFKGEIDEIRIWSTARTQEEIFSNKDHMLSGNETGLVGYWPCNEINGRLVFDHSPNKWHGVNWADISRMGRGYHPSNIINPTQTWLVFDGIDDHITIPSGNWFNGDFTIESWVYLDNYSDYGKIIDFGNGEYNDTVSLCASDQQTGKPSLQIDNNNGEHYSLPSPDAIPMHTWTHLAASLNGTTAQLYINGIEVASGTAPVPTNINRTLNYIGQSNTASDDHFKGKLDEIRLWSVARSIEDIQLNLGKQLTGSESGLIGYWRLDERSGAVASDSSSYSKNGSLVNIDTGNSWKYMPKTEKPTQNAISFDNNDDYAALPPAVWFNGDFTIEVWVYLKSYGHYPRVLDSGNGPWNHSVVLSASGEFAGRAPYMNLSHSIHNDTNAIAPDPLPLNTWCHLAATLNGSTLKLFVNGKEVDSKQVTYIPENVVRTNNYISAGNWSAYDGANEKLDGMIDDLRIWSVARTADEIRANYTKTLTGNEANLTGYWKFDEMSGNKAIDSTQNGNHIGLFNMDAKKAWVTNSPEILSNPKEIALNMDGVNDFVDVTDNVWFDGSNFTIEAWVYMKEYSYWSRIIDFGNGASNNNVVLVASSETSGTPSMHIFHGATEFKMHTDTKIPINKWTHVAATLDDNNQVVMYLDGVKIASKTTDIRPVNVHRVNCYIGNDNWSAKQLFHGYMDDVRIWNVARTQEQIINNKERPLYGNEYGLIGYWNMDDNTHTIKDLASGNNGHYSNKWNFYVPEKRSFPDIKFVHMSTKNNTYIEIPHRHILNTDQELTLETWVKPIQTGNTIIAGKFNEDFNKGYLIRLNSSKEAIAEIWDQAGTKHELNLGSLTIAQWTHIAVTWMRNEQFTGYINGVKTTQIDASQEPIGMTSDPFYISYSTNITQIQIDEVRAWCVARSYSEIQQNMNKRLVGLEPGLIGYWRLDEAEGNVAKDSTLNYSHGYVYSDDDIDDTWAIDSRVTRSIYRDGILIATDEPSQPYSSSGGMTIGATPWSTEFFNGQVDDIRVWNTVRTPDEIASNLETRLTPAEETDLVRYWRIDEGSSRAIADNVLCSLTACDSIPVTNQGILIGAVEPDTNWKNKVFNRRIFRDTKMVAEDQVEIVYAATGNMLLGKSTLNQDYFHGQIDEMRFWNITHGSFGLSTNKDIRLTGNEENLSAYYRMDRQGMPYIEDYSGNFHYGKLMNKVPSKVSDNWLINPIVVFPVAIGDLNKELVCVRVVETKQWYEAHSTDIATVATELFSKAHDTQCPHNGYMFRERAFYNANIHTRDTMIGPIIPVNIEVSPYDKNDDFLVVWYEMHDGAAFSYTTVEYTVEWPNQYRVVIASKYGSEGCDNSFVDQTFPDAAGITQNFMDNERYLDLVLYNQPNRTLAGYNPNEEHGLVVNSFRHADRIPIPKAAFALRNDLNVTTRQADIYTSDPYVLVEYYDSILEKYQMAAFSIDITDTIAGYVLNYSMTAGEPVVAPYPLNLVIESTRPKAEIFGKNGDPEQKSYWEDHKGQPWAISGDTHLFAYFWYPLQADQWYQESRYGNENDKAVKALGDGEGSVGESIPWLPVANVESNDQFPNQMIGRAKSAEVKYNTKWPSSLPIIKAGETLTFSGGEYRTDNTTSPGLPGVLAWSAGQVVYDDLNKTMDSTDVFYKYLVRLDQVLMEKTVDLPMEKYPEALKPAGNRVDVVGTRWYFKELHAGIKSRFFYDAMTGQLGICGFVNDKTAGDKTLTATPPFMYVLQPNILTERERDTIKTITGVNFNFKDAVDELYRLSRNPIGFDGRDYTVGIDTYVDVHGVSHPTLGMPVSAMGPGLALMPNAALLDPENPIFSAFNEGYIVLAKDNHPDLDTLTVDLQIIKIVKEKYRGAIKPIYSDNVFDEKITLRHTGDFGANANELIFQWWYREEDGVEVDTPELAFNKWNEFPDPIGNKGQGQYEVSMQGTGAALLVDNLFYVRYRHALCDPRSISNCWSDWAGAANSRPGDYQAQLAEGWVKRVINAVNPYEARITSFNNIDNPATYVSMIQQAGMRFEGPVELDPDKDIIENFGLIELYQTVLNRAMDLSINLEDPVCTSGITAALLLASSRIADFYKLLGDDAYTDSLDPTIGYASSDHFILEYGTLAPTIFAFMNQVPTLLDEELALLRGLDERGARPAYNRLMWNFTKSKGEVAYANAYAMWDYNKDGFIDELDGQSLFPQGHGDAWGHYLSGLKGYYDLLGHPFFKWESRSELFGMQGIVIDVDYLDEEAFASVASAKAKAGAEIMNLTYRSKYVDDPEGQWQGYEDTDSSRAWGMASWGRRCFQGAYFDWLTANTLLPPDADALTKTGLNKIDRKRISGLLDIVSNAQIIQQKYDDANTGLNPLGMSPDAVTFDIDPSRVGAGSNNAATHFEQIYERALRAMDNAKAIFDHANKTKKSIRDVVITAEDFAEMVADKDSDYRDRLIEIFGTPYEGTIGPGKTYPYGYAGPDYYLYQYIDVSEYSGSTVPEASESFLAYYSSFADYKLVNEDVSTTFNTIPKMYKHFFGTDLDDPDGNVEFDDVLEVEYPMSASDYSLHAPSEWGFRESPGRIQLALIELIKAQTELQMALYNYDDHVGSISDTLQLMQARSDLHYDQIKIIGKTKDEIRTLNDIINSLNMTAGFLYFGADVSSDVADSFEASLPEVLGFSNDVTSAGRGAIKLAATIAKYSLVPAGIALEGTAAFLESDKEIAEYDMEIQIEKNNYKYEIREMLKEVESLLGEETVMRMQVFQKIEAMRQISEQFRSVLAEGVRLLEEREEFNKSVASKVQKKRYMDMALRLNLSSALSKYKNAFDTAAKYVYLAAKAYDYETNLSANDPASARPLLTKIIRKRTLGQYENNQWIIGQGGLGEVLTGMRIRYDMLKGQMGFNNPQNETGRFSLRSELFRIKGSEGSTGPQNDQVWQQTLMENQVEDLWEVPEFHKYCRAFAPRSAGPQPGIVVKFKTEVIFGNNFFGWPLSGGDHAYDPTNYATKIRSVGTWFEGYNNGILSETPRVFLIPTGMDVMLVPNSFLLDTREWLVQDQKIPIPLPVESTDLINPGWIPSLDTLDGFLIKIRRYSSFRAYHDSGYFDESQMIYDSRLVGRSVWNSGWVLIIPGGTLHHDPDYGLDVFVQTVKDIKLFFQTYAISGM</sequence>
<proteinExistence type="predicted"/>
<keyword evidence="1" id="KW-0732">Signal</keyword>
<feature type="domain" description="LamG-like jellyroll fold" evidence="3">
    <location>
        <begin position="1710"/>
        <end position="1846"/>
    </location>
</feature>
<name>A0A1V1PCB2_9BACT</name>
<gene>
    <name evidence="4" type="ORF">OMM_07523</name>
</gene>
<keyword evidence="2" id="KW-1015">Disulfide bond</keyword>
<feature type="domain" description="LamG-like jellyroll fold" evidence="3">
    <location>
        <begin position="1048"/>
        <end position="1175"/>
    </location>
</feature>
<comment type="caution">
    <text evidence="4">The sequence shown here is derived from an EMBL/GenBank/DDBJ whole genome shotgun (WGS) entry which is preliminary data.</text>
</comment>
<organism evidence="4 5">
    <name type="scientific">Candidatus Magnetoglobus multicellularis str. Araruama</name>
    <dbReference type="NCBI Taxonomy" id="890399"/>
    <lineage>
        <taxon>Bacteria</taxon>
        <taxon>Pseudomonadati</taxon>
        <taxon>Thermodesulfobacteriota</taxon>
        <taxon>Desulfobacteria</taxon>
        <taxon>Desulfobacterales</taxon>
        <taxon>Desulfobacteraceae</taxon>
        <taxon>Candidatus Magnetoglobus</taxon>
    </lineage>
</organism>
<evidence type="ECO:0000256" key="2">
    <source>
        <dbReference type="ARBA" id="ARBA00023157"/>
    </source>
</evidence>
<dbReference type="SMART" id="SM00560">
    <property type="entry name" value="LamGL"/>
    <property type="match status" value="6"/>
</dbReference>
<dbReference type="Proteomes" id="UP000189670">
    <property type="component" value="Unassembled WGS sequence"/>
</dbReference>
<dbReference type="SUPFAM" id="SSF49899">
    <property type="entry name" value="Concanavalin A-like lectins/glucanases"/>
    <property type="match status" value="10"/>
</dbReference>
<dbReference type="PANTHER" id="PTHR42535:SF2">
    <property type="entry name" value="CHROMOSOME UNDETERMINED SCAFFOLD_146, WHOLE GENOME SHOTGUN SEQUENCE"/>
    <property type="match status" value="1"/>
</dbReference>
<feature type="non-terminal residue" evidence="4">
    <location>
        <position position="1"/>
    </location>
</feature>
<dbReference type="Pfam" id="PF13385">
    <property type="entry name" value="Laminin_G_3"/>
    <property type="match status" value="9"/>
</dbReference>
<protein>
    <recommendedName>
        <fullName evidence="3">LamG-like jellyroll fold domain-containing protein</fullName>
    </recommendedName>
</protein>
<evidence type="ECO:0000313" key="4">
    <source>
        <dbReference type="EMBL" id="ETR72404.1"/>
    </source>
</evidence>
<dbReference type="PANTHER" id="PTHR42535">
    <property type="entry name" value="OOKINETE PROTEIN, PUTATIVE-RELATED"/>
    <property type="match status" value="1"/>
</dbReference>
<evidence type="ECO:0000313" key="5">
    <source>
        <dbReference type="Proteomes" id="UP000189670"/>
    </source>
</evidence>
<evidence type="ECO:0000259" key="3">
    <source>
        <dbReference type="SMART" id="SM00560"/>
    </source>
</evidence>
<reference evidence="5" key="1">
    <citation type="submission" date="2012-11" db="EMBL/GenBank/DDBJ databases">
        <authorList>
            <person name="Lucero-Rivera Y.E."/>
            <person name="Tovar-Ramirez D."/>
        </authorList>
    </citation>
    <scope>NUCLEOTIDE SEQUENCE [LARGE SCALE GENOMIC DNA]</scope>
    <source>
        <strain evidence="5">Araruama</strain>
    </source>
</reference>
<dbReference type="Gene3D" id="2.60.120.200">
    <property type="match status" value="11"/>
</dbReference>
<dbReference type="InterPro" id="IPR013320">
    <property type="entry name" value="ConA-like_dom_sf"/>
</dbReference>